<dbReference type="Gene3D" id="1.20.1530.20">
    <property type="match status" value="1"/>
</dbReference>
<evidence type="ECO:0000256" key="7">
    <source>
        <dbReference type="SAM" id="Phobius"/>
    </source>
</evidence>
<evidence type="ECO:0000256" key="2">
    <source>
        <dbReference type="ARBA" id="ARBA00022448"/>
    </source>
</evidence>
<feature type="transmembrane region" description="Helical" evidence="7">
    <location>
        <begin position="288"/>
        <end position="307"/>
    </location>
</feature>
<dbReference type="GO" id="GO:0016020">
    <property type="term" value="C:membrane"/>
    <property type="evidence" value="ECO:0007669"/>
    <property type="project" value="UniProtKB-SubCell"/>
</dbReference>
<evidence type="ECO:0000259" key="8">
    <source>
        <dbReference type="Pfam" id="PF00999"/>
    </source>
</evidence>
<dbReference type="InterPro" id="IPR038770">
    <property type="entry name" value="Na+/solute_symporter_sf"/>
</dbReference>
<feature type="transmembrane region" description="Helical" evidence="7">
    <location>
        <begin position="141"/>
        <end position="164"/>
    </location>
</feature>
<sequence length="427" mass="42691">MVIPDPAASDELVVLFVQLAVVLLLATGLGALARRAGAPPVVGELLTGVVLGPSLLGLVAPDLYAALFPTDATTLLLGVSSVCLVVLMTVVGFETDLAVARARPGQTLLVAAGSVVVPFALGGALAFLAPDVVLADPDARLPFVLFVATAMSISAIPVVARILLDMGLLDAPFGQLAVAVALVNDTLGWLLLAVVAGIATGEGDALASLPGTILALAGIVLVALTAGRWLADRLGDVADGVALPTVVALALGAGAATQALGVEAVLGAFLVGALARERGTLDARTREAMESVTLAMFAPVFFAVAGLRVELGALADPEVALVGLVAFAVAVVGKVVGTVGAATVAGFERRESLALGAVLNARGAMEIVVATVGLRLGVLNEAAYAIVVCIAIGTSVMTPPLVRYVYGGGVADAASEHGVGSLTRFRR</sequence>
<feature type="transmembrane region" description="Helical" evidence="7">
    <location>
        <begin position="74"/>
        <end position="95"/>
    </location>
</feature>
<name>A0ABD5RP61_9EURY</name>
<evidence type="ECO:0000256" key="5">
    <source>
        <dbReference type="ARBA" id="ARBA00023065"/>
    </source>
</evidence>
<keyword evidence="4 7" id="KW-1133">Transmembrane helix</keyword>
<comment type="subcellular location">
    <subcellularLocation>
        <location evidence="1">Membrane</location>
        <topology evidence="1">Multi-pass membrane protein</topology>
    </subcellularLocation>
</comment>
<evidence type="ECO:0000256" key="4">
    <source>
        <dbReference type="ARBA" id="ARBA00022989"/>
    </source>
</evidence>
<dbReference type="AlphaFoldDB" id="A0ABD5RP61"/>
<dbReference type="GO" id="GO:0006811">
    <property type="term" value="P:monoatomic ion transport"/>
    <property type="evidence" value="ECO:0007669"/>
    <property type="project" value="UniProtKB-KW"/>
</dbReference>
<keyword evidence="5" id="KW-0406">Ion transport</keyword>
<keyword evidence="2" id="KW-0813">Transport</keyword>
<dbReference type="Proteomes" id="UP001596099">
    <property type="component" value="Unassembled WGS sequence"/>
</dbReference>
<dbReference type="InterPro" id="IPR006153">
    <property type="entry name" value="Cation/H_exchanger_TM"/>
</dbReference>
<feature type="transmembrane region" description="Helical" evidence="7">
    <location>
        <begin position="107"/>
        <end position="129"/>
    </location>
</feature>
<dbReference type="PANTHER" id="PTHR32468:SF0">
    <property type="entry name" value="K(+)_H(+) ANTIPORTER 1"/>
    <property type="match status" value="1"/>
</dbReference>
<feature type="transmembrane region" description="Helical" evidence="7">
    <location>
        <begin position="382"/>
        <end position="402"/>
    </location>
</feature>
<dbReference type="Pfam" id="PF00999">
    <property type="entry name" value="Na_H_Exchanger"/>
    <property type="match status" value="1"/>
</dbReference>
<evidence type="ECO:0000256" key="1">
    <source>
        <dbReference type="ARBA" id="ARBA00004141"/>
    </source>
</evidence>
<evidence type="ECO:0000256" key="6">
    <source>
        <dbReference type="ARBA" id="ARBA00023136"/>
    </source>
</evidence>
<keyword evidence="6 7" id="KW-0472">Membrane</keyword>
<accession>A0ABD5RP61</accession>
<keyword evidence="10" id="KW-1185">Reference proteome</keyword>
<feature type="transmembrane region" description="Helical" evidence="7">
    <location>
        <begin position="205"/>
        <end position="227"/>
    </location>
</feature>
<comment type="caution">
    <text evidence="9">The sequence shown here is derived from an EMBL/GenBank/DDBJ whole genome shotgun (WGS) entry which is preliminary data.</text>
</comment>
<evidence type="ECO:0000313" key="10">
    <source>
        <dbReference type="Proteomes" id="UP001596099"/>
    </source>
</evidence>
<evidence type="ECO:0000313" key="9">
    <source>
        <dbReference type="EMBL" id="MFC5972335.1"/>
    </source>
</evidence>
<feature type="transmembrane region" description="Helical" evidence="7">
    <location>
        <begin position="234"/>
        <end position="253"/>
    </location>
</feature>
<feature type="transmembrane region" description="Helical" evidence="7">
    <location>
        <begin position="45"/>
        <end position="68"/>
    </location>
</feature>
<reference evidence="9 10" key="1">
    <citation type="journal article" date="2019" name="Int. J. Syst. Evol. Microbiol.">
        <title>The Global Catalogue of Microorganisms (GCM) 10K type strain sequencing project: providing services to taxonomists for standard genome sequencing and annotation.</title>
        <authorList>
            <consortium name="The Broad Institute Genomics Platform"/>
            <consortium name="The Broad Institute Genome Sequencing Center for Infectious Disease"/>
            <person name="Wu L."/>
            <person name="Ma J."/>
        </authorList>
    </citation>
    <scope>NUCLEOTIDE SEQUENCE [LARGE SCALE GENOMIC DNA]</scope>
    <source>
        <strain evidence="9 10">CGMCC 1.12543</strain>
    </source>
</reference>
<keyword evidence="3 7" id="KW-0812">Transmembrane</keyword>
<dbReference type="EMBL" id="JBHSQH010000001">
    <property type="protein sequence ID" value="MFC5972335.1"/>
    <property type="molecule type" value="Genomic_DNA"/>
</dbReference>
<feature type="transmembrane region" description="Helical" evidence="7">
    <location>
        <begin position="12"/>
        <end position="33"/>
    </location>
</feature>
<organism evidence="9 10">
    <name type="scientific">Halomarina salina</name>
    <dbReference type="NCBI Taxonomy" id="1872699"/>
    <lineage>
        <taxon>Archaea</taxon>
        <taxon>Methanobacteriati</taxon>
        <taxon>Methanobacteriota</taxon>
        <taxon>Stenosarchaea group</taxon>
        <taxon>Halobacteria</taxon>
        <taxon>Halobacteriales</taxon>
        <taxon>Natronomonadaceae</taxon>
        <taxon>Halomarina</taxon>
    </lineage>
</organism>
<dbReference type="PANTHER" id="PTHR32468">
    <property type="entry name" value="CATION/H + ANTIPORTER"/>
    <property type="match status" value="1"/>
</dbReference>
<feature type="transmembrane region" description="Helical" evidence="7">
    <location>
        <begin position="176"/>
        <end position="199"/>
    </location>
</feature>
<feature type="transmembrane region" description="Helical" evidence="7">
    <location>
        <begin position="319"/>
        <end position="341"/>
    </location>
</feature>
<feature type="domain" description="Cation/H+ exchanger transmembrane" evidence="8">
    <location>
        <begin position="25"/>
        <end position="402"/>
    </location>
</feature>
<dbReference type="RefSeq" id="WP_247415512.1">
    <property type="nucleotide sequence ID" value="NZ_JALLGW010000001.1"/>
</dbReference>
<proteinExistence type="predicted"/>
<gene>
    <name evidence="9" type="ORF">ACFPYI_13420</name>
</gene>
<evidence type="ECO:0000256" key="3">
    <source>
        <dbReference type="ARBA" id="ARBA00022692"/>
    </source>
</evidence>
<dbReference type="InterPro" id="IPR050794">
    <property type="entry name" value="CPA2_transporter"/>
</dbReference>
<protein>
    <submittedName>
        <fullName evidence="9">Cation:proton antiporter</fullName>
    </submittedName>
</protein>
<feature type="transmembrane region" description="Helical" evidence="7">
    <location>
        <begin position="353"/>
        <end position="376"/>
    </location>
</feature>